<dbReference type="Proteomes" id="UP000587070">
    <property type="component" value="Unassembled WGS sequence"/>
</dbReference>
<dbReference type="GO" id="GO:0043755">
    <property type="term" value="F:alpha-ribazole phosphatase activity"/>
    <property type="evidence" value="ECO:0007669"/>
    <property type="project" value="UniProtKB-EC"/>
</dbReference>
<comment type="caution">
    <text evidence="1">The sequence shown here is derived from an EMBL/GenBank/DDBJ whole genome shotgun (WGS) entry which is preliminary data.</text>
</comment>
<reference evidence="1 2" key="1">
    <citation type="submission" date="2020-08" db="EMBL/GenBank/DDBJ databases">
        <title>Genome sequencing of Purple Non-Sulfur Bacteria from various extreme environments.</title>
        <authorList>
            <person name="Mayer M."/>
        </authorList>
    </citation>
    <scope>NUCLEOTIDE SEQUENCE [LARGE SCALE GENOMIC DNA]</scope>
    <source>
        <strain evidence="1 2">2761</strain>
    </source>
</reference>
<organism evidence="1 2">
    <name type="scientific">Rhodocyclus tenuis</name>
    <name type="common">Rhodospirillum tenue</name>
    <dbReference type="NCBI Taxonomy" id="1066"/>
    <lineage>
        <taxon>Bacteria</taxon>
        <taxon>Pseudomonadati</taxon>
        <taxon>Pseudomonadota</taxon>
        <taxon>Betaproteobacteria</taxon>
        <taxon>Rhodocyclales</taxon>
        <taxon>Rhodocyclaceae</taxon>
        <taxon>Rhodocyclus</taxon>
    </lineage>
</organism>
<sequence>MRVFLIRHARPLIEPGVCYGRLDVEADAAETQAAARRLAGLLAAQGGAGSEDGGGCDVGDAASGSALRIVASPARRCRPLADGVAAALGVTARYDERLLEKSFGDWEGRRWNDIDAALIDAWAADLEHFVPPAGTGADGDHQPGESVAALRARVLACAAGFGVPSAAGDSATAKTGDLAIVSHAGVMRVLLGQWLGLPLAAWSTLKLDFGTLTRVDFVADATHGGAGAGVSARKAVLHTLNG</sequence>
<dbReference type="EC" id="3.1.3.73" evidence="1"/>
<accession>A0A840G3Z5</accession>
<dbReference type="Gene3D" id="3.40.50.1240">
    <property type="entry name" value="Phosphoglycerate mutase-like"/>
    <property type="match status" value="1"/>
</dbReference>
<dbReference type="OrthoDB" id="5296884at2"/>
<evidence type="ECO:0000313" key="2">
    <source>
        <dbReference type="Proteomes" id="UP000587070"/>
    </source>
</evidence>
<evidence type="ECO:0000313" key="1">
    <source>
        <dbReference type="EMBL" id="MBB4246625.1"/>
    </source>
</evidence>
<protein>
    <submittedName>
        <fullName evidence="1">Alpha-ribazole phosphatase</fullName>
        <ecNumber evidence="1">3.1.3.73</ecNumber>
    </submittedName>
</protein>
<gene>
    <name evidence="1" type="ORF">GGD90_000982</name>
</gene>
<dbReference type="InterPro" id="IPR029033">
    <property type="entry name" value="His_PPase_superfam"/>
</dbReference>
<dbReference type="InterPro" id="IPR013078">
    <property type="entry name" value="His_Pase_superF_clade-1"/>
</dbReference>
<dbReference type="SUPFAM" id="SSF53254">
    <property type="entry name" value="Phosphoglycerate mutase-like"/>
    <property type="match status" value="1"/>
</dbReference>
<dbReference type="EMBL" id="JACIGE010000002">
    <property type="protein sequence ID" value="MBB4246625.1"/>
    <property type="molecule type" value="Genomic_DNA"/>
</dbReference>
<dbReference type="SMART" id="SM00855">
    <property type="entry name" value="PGAM"/>
    <property type="match status" value="1"/>
</dbReference>
<keyword evidence="1" id="KW-0378">Hydrolase</keyword>
<proteinExistence type="predicted"/>
<keyword evidence="2" id="KW-1185">Reference proteome</keyword>
<dbReference type="RefSeq" id="WP_153114677.1">
    <property type="nucleotide sequence ID" value="NZ_JACIGE010000002.1"/>
</dbReference>
<name>A0A840G3Z5_RHOTE</name>
<dbReference type="Pfam" id="PF00300">
    <property type="entry name" value="His_Phos_1"/>
    <property type="match status" value="1"/>
</dbReference>
<dbReference type="AlphaFoldDB" id="A0A840G3Z5"/>